<dbReference type="eggNOG" id="ENOG502S1U0">
    <property type="taxonomic scope" value="Eukaryota"/>
</dbReference>
<evidence type="ECO:0000256" key="9">
    <source>
        <dbReference type="ARBA" id="ARBA00023306"/>
    </source>
</evidence>
<dbReference type="KEGG" id="act:ACLA_085720"/>
<feature type="coiled-coil region" evidence="10">
    <location>
        <begin position="53"/>
        <end position="95"/>
    </location>
</feature>
<evidence type="ECO:0000256" key="10">
    <source>
        <dbReference type="SAM" id="Coils"/>
    </source>
</evidence>
<evidence type="ECO:0000256" key="7">
    <source>
        <dbReference type="ARBA" id="ARBA00023054"/>
    </source>
</evidence>
<evidence type="ECO:0000256" key="4">
    <source>
        <dbReference type="ARBA" id="ARBA00022618"/>
    </source>
</evidence>
<gene>
    <name evidence="11" type="ORF">ACLA_085720</name>
</gene>
<proteinExistence type="inferred from homology"/>
<evidence type="ECO:0000256" key="6">
    <source>
        <dbReference type="ARBA" id="ARBA00022776"/>
    </source>
</evidence>
<dbReference type="GO" id="GO:0005819">
    <property type="term" value="C:spindle"/>
    <property type="evidence" value="ECO:0007669"/>
    <property type="project" value="UniProtKB-SubCell"/>
</dbReference>
<dbReference type="STRING" id="344612.A1CU88"/>
<dbReference type="PANTHER" id="PTHR31570">
    <property type="entry name" value="HAUS AUGMIN-LIKE COMPLEX SUBUNIT 1"/>
    <property type="match status" value="1"/>
</dbReference>
<protein>
    <recommendedName>
        <fullName evidence="13">HAUS augmin-like complex subunit 1</fullName>
    </recommendedName>
</protein>
<evidence type="ECO:0000256" key="3">
    <source>
        <dbReference type="ARBA" id="ARBA00022490"/>
    </source>
</evidence>
<comment type="similarity">
    <text evidence="2">Belongs to the HAUS1 family.</text>
</comment>
<dbReference type="PANTHER" id="PTHR31570:SF1">
    <property type="entry name" value="HAUS AUGMIN-LIKE COMPLEX SUBUNIT 1"/>
    <property type="match status" value="1"/>
</dbReference>
<sequence length="286" mass="32766">MDSPLLSPAKARQSAIQAKDWAYVNSWLSRHYAPNPIPNFERNQDTLRTLLALAAANDAADEEAALLHRAREEAIQEFKTRESAEETQKQELLDELELCLGESGKRDLDDLAETTAALGALSTETKDLGQSIIELTLEEFEMKGQLSEVEKMHKHLEEELSTLREQLAELKSDPAYEVSGDLPALTAEWLRGTKMLTAKVAEYHDRLQVMERNKYQGLTIEELAAEEKQITQAKETVESLNHRIQMFHDLPQDIQGARAQYKQLERELDRLIQRRDSMFERLVDHR</sequence>
<evidence type="ECO:0000256" key="5">
    <source>
        <dbReference type="ARBA" id="ARBA00022701"/>
    </source>
</evidence>
<accession>A1CU88</accession>
<dbReference type="OMA" id="QAKDWAY"/>
<dbReference type="GO" id="GO:0005829">
    <property type="term" value="C:cytosol"/>
    <property type="evidence" value="ECO:0007669"/>
    <property type="project" value="TreeGrafter"/>
</dbReference>
<keyword evidence="9" id="KW-0131">Cell cycle</keyword>
<keyword evidence="7 10" id="KW-0175">Coiled coil</keyword>
<dbReference type="VEuPathDB" id="FungiDB:ACLA_085720"/>
<organism evidence="11 12">
    <name type="scientific">Aspergillus clavatus (strain ATCC 1007 / CBS 513.65 / DSM 816 / NCTC 3887 / NRRL 1 / QM 1276 / 107)</name>
    <dbReference type="NCBI Taxonomy" id="344612"/>
    <lineage>
        <taxon>Eukaryota</taxon>
        <taxon>Fungi</taxon>
        <taxon>Dikarya</taxon>
        <taxon>Ascomycota</taxon>
        <taxon>Pezizomycotina</taxon>
        <taxon>Eurotiomycetes</taxon>
        <taxon>Eurotiomycetidae</taxon>
        <taxon>Eurotiales</taxon>
        <taxon>Aspergillaceae</taxon>
        <taxon>Aspergillus</taxon>
        <taxon>Aspergillus subgen. Fumigati</taxon>
    </lineage>
</organism>
<dbReference type="Pfam" id="PF25762">
    <property type="entry name" value="HAUS1"/>
    <property type="match status" value="1"/>
</dbReference>
<keyword evidence="8" id="KW-0206">Cytoskeleton</keyword>
<dbReference type="HOGENOM" id="CLU_068908_0_0_1"/>
<keyword evidence="6" id="KW-0498">Mitosis</keyword>
<feature type="coiled-coil region" evidence="10">
    <location>
        <begin position="146"/>
        <end position="173"/>
    </location>
</feature>
<dbReference type="Proteomes" id="UP000006701">
    <property type="component" value="Unassembled WGS sequence"/>
</dbReference>
<evidence type="ECO:0000256" key="8">
    <source>
        <dbReference type="ARBA" id="ARBA00023212"/>
    </source>
</evidence>
<evidence type="ECO:0000313" key="12">
    <source>
        <dbReference type="Proteomes" id="UP000006701"/>
    </source>
</evidence>
<dbReference type="RefSeq" id="XP_001268301.1">
    <property type="nucleotide sequence ID" value="XM_001268300.1"/>
</dbReference>
<dbReference type="GO" id="GO:0051301">
    <property type="term" value="P:cell division"/>
    <property type="evidence" value="ECO:0007669"/>
    <property type="project" value="UniProtKB-KW"/>
</dbReference>
<dbReference type="GO" id="GO:0051225">
    <property type="term" value="P:spindle assembly"/>
    <property type="evidence" value="ECO:0007669"/>
    <property type="project" value="InterPro"/>
</dbReference>
<evidence type="ECO:0000256" key="2">
    <source>
        <dbReference type="ARBA" id="ARBA00005479"/>
    </source>
</evidence>
<comment type="subcellular location">
    <subcellularLocation>
        <location evidence="1">Cytoplasm</location>
        <location evidence="1">Cytoskeleton</location>
        <location evidence="1">Spindle</location>
    </subcellularLocation>
</comment>
<feature type="coiled-coil region" evidence="10">
    <location>
        <begin position="223"/>
        <end position="281"/>
    </location>
</feature>
<reference evidence="11 12" key="1">
    <citation type="journal article" date="2008" name="PLoS Genet.">
        <title>Genomic islands in the pathogenic filamentous fungus Aspergillus fumigatus.</title>
        <authorList>
            <person name="Fedorova N.D."/>
            <person name="Khaldi N."/>
            <person name="Joardar V.S."/>
            <person name="Maiti R."/>
            <person name="Amedeo P."/>
            <person name="Anderson M.J."/>
            <person name="Crabtree J."/>
            <person name="Silva J.C."/>
            <person name="Badger J.H."/>
            <person name="Albarraq A."/>
            <person name="Angiuoli S."/>
            <person name="Bussey H."/>
            <person name="Bowyer P."/>
            <person name="Cotty P.J."/>
            <person name="Dyer P.S."/>
            <person name="Egan A."/>
            <person name="Galens K."/>
            <person name="Fraser-Liggett C.M."/>
            <person name="Haas B.J."/>
            <person name="Inman J.M."/>
            <person name="Kent R."/>
            <person name="Lemieux S."/>
            <person name="Malavazi I."/>
            <person name="Orvis J."/>
            <person name="Roemer T."/>
            <person name="Ronning C.M."/>
            <person name="Sundaram J.P."/>
            <person name="Sutton G."/>
            <person name="Turner G."/>
            <person name="Venter J.C."/>
            <person name="White O.R."/>
            <person name="Whitty B.R."/>
            <person name="Youngman P."/>
            <person name="Wolfe K.H."/>
            <person name="Goldman G.H."/>
            <person name="Wortman J.R."/>
            <person name="Jiang B."/>
            <person name="Denning D.W."/>
            <person name="Nierman W.C."/>
        </authorList>
    </citation>
    <scope>NUCLEOTIDE SEQUENCE [LARGE SCALE GENOMIC DNA]</scope>
    <source>
        <strain evidence="12">ATCC 1007 / CBS 513.65 / DSM 816 / NCTC 3887 / NRRL 1</strain>
    </source>
</reference>
<dbReference type="GeneID" id="4700483"/>
<keyword evidence="4" id="KW-0132">Cell division</keyword>
<evidence type="ECO:0000256" key="1">
    <source>
        <dbReference type="ARBA" id="ARBA00004186"/>
    </source>
</evidence>
<evidence type="ECO:0008006" key="13">
    <source>
        <dbReference type="Google" id="ProtNLM"/>
    </source>
</evidence>
<evidence type="ECO:0000313" key="11">
    <source>
        <dbReference type="EMBL" id="EAW06875.1"/>
    </source>
</evidence>
<keyword evidence="3" id="KW-0963">Cytoplasm</keyword>
<dbReference type="OrthoDB" id="5372507at2759"/>
<dbReference type="InterPro" id="IPR026243">
    <property type="entry name" value="HAUS1"/>
</dbReference>
<keyword evidence="5" id="KW-0493">Microtubule</keyword>
<name>A1CU88_ASPCL</name>
<dbReference type="GO" id="GO:0005874">
    <property type="term" value="C:microtubule"/>
    <property type="evidence" value="ECO:0007669"/>
    <property type="project" value="UniProtKB-KW"/>
</dbReference>
<dbReference type="GO" id="GO:0070652">
    <property type="term" value="C:HAUS complex"/>
    <property type="evidence" value="ECO:0007669"/>
    <property type="project" value="InterPro"/>
</dbReference>
<dbReference type="AlphaFoldDB" id="A1CU88"/>
<keyword evidence="12" id="KW-1185">Reference proteome</keyword>
<dbReference type="EMBL" id="DS027060">
    <property type="protein sequence ID" value="EAW06875.1"/>
    <property type="molecule type" value="Genomic_DNA"/>
</dbReference>